<proteinExistence type="inferred from homology"/>
<dbReference type="PANTHER" id="PTHR42921">
    <property type="entry name" value="ACETOACETYL-COA SYNTHETASE"/>
    <property type="match status" value="1"/>
</dbReference>
<dbReference type="Proteomes" id="UP001216674">
    <property type="component" value="Unassembled WGS sequence"/>
</dbReference>
<gene>
    <name evidence="7" type="ORF">P3W85_35040</name>
</gene>
<dbReference type="NCBIfam" id="NF002937">
    <property type="entry name" value="PRK03584.1"/>
    <property type="match status" value="1"/>
</dbReference>
<feature type="domain" description="Acetyl-coenzyme A synthetase N-terminal" evidence="6">
    <location>
        <begin position="41"/>
        <end position="95"/>
    </location>
</feature>
<evidence type="ECO:0000256" key="1">
    <source>
        <dbReference type="ARBA" id="ARBA00006432"/>
    </source>
</evidence>
<dbReference type="PROSITE" id="PS00455">
    <property type="entry name" value="AMP_BINDING"/>
    <property type="match status" value="1"/>
</dbReference>
<dbReference type="Gene3D" id="3.30.300.30">
    <property type="match status" value="1"/>
</dbReference>
<dbReference type="PANTHER" id="PTHR42921:SF1">
    <property type="entry name" value="ACETOACETYL-COA SYNTHETASE"/>
    <property type="match status" value="1"/>
</dbReference>
<dbReference type="InterPro" id="IPR005914">
    <property type="entry name" value="Acac_CoA_synth"/>
</dbReference>
<evidence type="ECO:0000256" key="3">
    <source>
        <dbReference type="ARBA" id="ARBA00022741"/>
    </source>
</evidence>
<evidence type="ECO:0000259" key="5">
    <source>
        <dbReference type="Pfam" id="PF00501"/>
    </source>
</evidence>
<feature type="domain" description="AMP-dependent synthetase/ligase" evidence="5">
    <location>
        <begin position="108"/>
        <end position="479"/>
    </location>
</feature>
<dbReference type="InterPro" id="IPR045851">
    <property type="entry name" value="AMP-bd_C_sf"/>
</dbReference>
<evidence type="ECO:0000256" key="2">
    <source>
        <dbReference type="ARBA" id="ARBA00022598"/>
    </source>
</evidence>
<dbReference type="SUPFAM" id="SSF56801">
    <property type="entry name" value="Acetyl-CoA synthetase-like"/>
    <property type="match status" value="1"/>
</dbReference>
<dbReference type="Gene3D" id="3.40.50.12780">
    <property type="entry name" value="N-terminal domain of ligase-like"/>
    <property type="match status" value="1"/>
</dbReference>
<protein>
    <submittedName>
        <fullName evidence="7">Acetoacetate--CoA ligase</fullName>
        <ecNumber evidence="7">6.2.1.16</ecNumber>
    </submittedName>
</protein>
<dbReference type="Pfam" id="PF00501">
    <property type="entry name" value="AMP-binding"/>
    <property type="match status" value="1"/>
</dbReference>
<dbReference type="InterPro" id="IPR032387">
    <property type="entry name" value="ACAS_N"/>
</dbReference>
<dbReference type="EMBL" id="JARJLM010000559">
    <property type="protein sequence ID" value="MDF3838113.1"/>
    <property type="molecule type" value="Genomic_DNA"/>
</dbReference>
<sequence length="674" mass="73492">MTPLEQGKLMWTPSPAFRDGSHIAHFMRWLESERGLAFGDYAALWQWSVTDLEAFWDAIRAYFDLRFDTPPVRVLGNPAMPGARWFEGASLNYVQQVFRHAGSGAARQRTAIRHASESREVADLSWDALEAQVASLAHALREMGVARGDRVAGYLPNIPATVVAFLATASLGAIWSGCAPDMGQVAVIDRFRQIEPKVLIAVDGYGYGGKAYDRLPVLADLAATLPSLTDLILVPAGAADPGALALPAGVRRHAWQAVLAHRVPLAIESVPFDHPLWIVYSSGTTGMPKPIVHGHGGIVIEQLKLMAFHNNLGPDDVFHWYSSSGWIMWNAQVAGLLLGTTIALYDGNPAFPDAGALWRFVDAAGVTAFGAGAAYFTGCMKAGIEPAREADLSRLRALGSTGSPLPAEAYDWIYRHVRADIWLAPMSGGTDFAGSFVAGCPILPVYSGEMQCRCLGARVEAFDEAGHALIDEVGELVCSAPIPSMPLFLWGDANGQRYRDSYFDTYPGVWRHGDWIKITRHGGAIIYGRSDATINRHGIRMGTSELYRVVEDLPEVLDSMVVDLEYLGRDSYMPLFVVLREGLVLDEALRDLMRARIRSALSSRHVPNEILQVPGVPRTLSGKKMEVPIKKLLLGHAPDKIANRDAMANPDTLDWYFAYAERFLAARAGGSATA</sequence>
<keyword evidence="4" id="KW-0067">ATP-binding</keyword>
<comment type="similarity">
    <text evidence="1">Belongs to the ATP-dependent AMP-binding enzyme family.</text>
</comment>
<evidence type="ECO:0000259" key="6">
    <source>
        <dbReference type="Pfam" id="PF16177"/>
    </source>
</evidence>
<dbReference type="EC" id="6.2.1.16" evidence="7"/>
<accession>A0ABT6B016</accession>
<dbReference type="NCBIfam" id="TIGR01217">
    <property type="entry name" value="ac_ac_CoA_syn"/>
    <property type="match status" value="1"/>
</dbReference>
<dbReference type="CDD" id="cd05943">
    <property type="entry name" value="AACS"/>
    <property type="match status" value="1"/>
</dbReference>
<dbReference type="InterPro" id="IPR042099">
    <property type="entry name" value="ANL_N_sf"/>
</dbReference>
<dbReference type="RefSeq" id="WP_276268136.1">
    <property type="nucleotide sequence ID" value="NZ_JARJLM010000559.1"/>
</dbReference>
<keyword evidence="3" id="KW-0547">Nucleotide-binding</keyword>
<dbReference type="Pfam" id="PF16177">
    <property type="entry name" value="ACAS_N"/>
    <property type="match status" value="1"/>
</dbReference>
<evidence type="ECO:0000313" key="8">
    <source>
        <dbReference type="Proteomes" id="UP001216674"/>
    </source>
</evidence>
<dbReference type="GO" id="GO:0030729">
    <property type="term" value="F:acetoacetate-CoA ligase activity"/>
    <property type="evidence" value="ECO:0007669"/>
    <property type="project" value="UniProtKB-EC"/>
</dbReference>
<reference evidence="7 8" key="1">
    <citation type="submission" date="2023-03" db="EMBL/GenBank/DDBJ databases">
        <title>Draft assemblies of triclosan tolerant bacteria isolated from returned activated sludge.</title>
        <authorList>
            <person name="Van Hamelsveld S."/>
        </authorList>
    </citation>
    <scope>NUCLEOTIDE SEQUENCE [LARGE SCALE GENOMIC DNA]</scope>
    <source>
        <strain evidence="7 8">GW210010_S58</strain>
    </source>
</reference>
<comment type="caution">
    <text evidence="7">The sequence shown here is derived from an EMBL/GenBank/DDBJ whole genome shotgun (WGS) entry which is preliminary data.</text>
</comment>
<organism evidence="7 8">
    <name type="scientific">Cupriavidus basilensis</name>
    <dbReference type="NCBI Taxonomy" id="68895"/>
    <lineage>
        <taxon>Bacteria</taxon>
        <taxon>Pseudomonadati</taxon>
        <taxon>Pseudomonadota</taxon>
        <taxon>Betaproteobacteria</taxon>
        <taxon>Burkholderiales</taxon>
        <taxon>Burkholderiaceae</taxon>
        <taxon>Cupriavidus</taxon>
    </lineage>
</organism>
<keyword evidence="2 7" id="KW-0436">Ligase</keyword>
<dbReference type="InterPro" id="IPR020845">
    <property type="entry name" value="AMP-binding_CS"/>
</dbReference>
<keyword evidence="8" id="KW-1185">Reference proteome</keyword>
<name>A0ABT6B016_9BURK</name>
<evidence type="ECO:0000256" key="4">
    <source>
        <dbReference type="ARBA" id="ARBA00022840"/>
    </source>
</evidence>
<evidence type="ECO:0000313" key="7">
    <source>
        <dbReference type="EMBL" id="MDF3838113.1"/>
    </source>
</evidence>
<dbReference type="InterPro" id="IPR000873">
    <property type="entry name" value="AMP-dep_synth/lig_dom"/>
</dbReference>